<accession>A0A7L7LET0</accession>
<proteinExistence type="predicted"/>
<dbReference type="EMBL" id="CP055153">
    <property type="protein sequence ID" value="QMU31331.1"/>
    <property type="molecule type" value="Genomic_DNA"/>
</dbReference>
<evidence type="ECO:0000256" key="1">
    <source>
        <dbReference type="SAM" id="Phobius"/>
    </source>
</evidence>
<keyword evidence="1" id="KW-0472">Membrane</keyword>
<keyword evidence="1" id="KW-0812">Transmembrane</keyword>
<evidence type="ECO:0000313" key="3">
    <source>
        <dbReference type="Proteomes" id="UP000514509"/>
    </source>
</evidence>
<gene>
    <name evidence="2" type="ORF">HUW48_26335</name>
</gene>
<reference evidence="2 3" key="2">
    <citation type="submission" date="2020-08" db="EMBL/GenBank/DDBJ databases">
        <title>Adhaeribacter dokdonensis sp. nov., isolated from the rhizosphere of Elymus tsukushiensis, a plant native to the Dokdo Islands, Republic of Korea.</title>
        <authorList>
            <person name="Ghim S.Y."/>
        </authorList>
    </citation>
    <scope>NUCLEOTIDE SEQUENCE [LARGE SCALE GENOMIC DNA]</scope>
    <source>
        <strain evidence="2 3">KUDC8001</strain>
    </source>
</reference>
<reference evidence="2 3" key="1">
    <citation type="submission" date="2020-06" db="EMBL/GenBank/DDBJ databases">
        <authorList>
            <person name="Hwang Y.J."/>
        </authorList>
    </citation>
    <scope>NUCLEOTIDE SEQUENCE [LARGE SCALE GENOMIC DNA]</scope>
    <source>
        <strain evidence="2 3">KUDC8001</strain>
    </source>
</reference>
<dbReference type="Proteomes" id="UP000514509">
    <property type="component" value="Chromosome"/>
</dbReference>
<dbReference type="AlphaFoldDB" id="A0A7L7LET0"/>
<keyword evidence="1" id="KW-1133">Transmembrane helix</keyword>
<protein>
    <recommendedName>
        <fullName evidence="4">PorT family protein</fullName>
    </recommendedName>
</protein>
<evidence type="ECO:0008006" key="4">
    <source>
        <dbReference type="Google" id="ProtNLM"/>
    </source>
</evidence>
<sequence length="553" mass="60744">MKESSDNSNRPRKLEEVFRDGFESAEVNPRTSIWHRIEQDLEVQQAGYYKKRLVWYRSVAAASITLLMLAMGYFWYDTQTGHHLNVPNASSPNLAVENSKTIAPAKGTESNKLTSPDQSSVTINNTADDKSVKIASTEVEPASQAYMSKERRLATITRRGVKPGATTIAEVNNSVSFTRQADVTNNHQPDKGIAINKNPNLQPDSLRSTLALGAAKLESPLNRQADSVQIAAVDKPSLFKTDSTAFDLAATNSTETKKRVQANRWAVGGGTGSQYFEQNIRFADAGSQSFAAAPLGNYANAIVAKNQPGNSIEAASEEFNQNTRSAFSYRAAVAATYRLNDKWSIETGFSFAENKAQTTTSYIIYKRPVTLNNIPGVNIGNVNYGNNDNLMGQNVTIPVTIFLARLTDDYLTNANVSVEKVDPFTMYYRYRQMSLPIKLRYQQGRGKWFNFVQAGGAVNVLLQTSVLSDSPKVPAAEYSIGQPSPFRKWYLTALGSVGRGLKVTDAWQVQGSLDVARSFSPLTLSPDQLSNVNQSKSYYVGFGISSSYVIGKK</sequence>
<dbReference type="KEGG" id="add:HUW48_26335"/>
<dbReference type="RefSeq" id="WP_182413767.1">
    <property type="nucleotide sequence ID" value="NZ_CP055153.1"/>
</dbReference>
<keyword evidence="3" id="KW-1185">Reference proteome</keyword>
<evidence type="ECO:0000313" key="2">
    <source>
        <dbReference type="EMBL" id="QMU31331.1"/>
    </source>
</evidence>
<feature type="transmembrane region" description="Helical" evidence="1">
    <location>
        <begin position="54"/>
        <end position="76"/>
    </location>
</feature>
<organism evidence="2 3">
    <name type="scientific">Adhaeribacter radiodurans</name>
    <dbReference type="NCBI Taxonomy" id="2745197"/>
    <lineage>
        <taxon>Bacteria</taxon>
        <taxon>Pseudomonadati</taxon>
        <taxon>Bacteroidota</taxon>
        <taxon>Cytophagia</taxon>
        <taxon>Cytophagales</taxon>
        <taxon>Hymenobacteraceae</taxon>
        <taxon>Adhaeribacter</taxon>
    </lineage>
</organism>
<name>A0A7L7LET0_9BACT</name>